<name>A0A926F4X0_9BACT</name>
<evidence type="ECO:0000256" key="1">
    <source>
        <dbReference type="SAM" id="SignalP"/>
    </source>
</evidence>
<dbReference type="InterPro" id="IPR013320">
    <property type="entry name" value="ConA-like_dom_sf"/>
</dbReference>
<evidence type="ECO:0000259" key="2">
    <source>
        <dbReference type="Pfam" id="PF08522"/>
    </source>
</evidence>
<dbReference type="PROSITE" id="PS51257">
    <property type="entry name" value="PROKAR_LIPOPROTEIN"/>
    <property type="match status" value="1"/>
</dbReference>
<dbReference type="Gene3D" id="2.60.120.200">
    <property type="match status" value="1"/>
</dbReference>
<proteinExistence type="predicted"/>
<sequence>MKLKNLYLISMALLAGSLFAGCNDDTETFDNQVYVNASVKTSNILLKATMPNTESSFQIAIAKPENEQVTISLKADPSLTTTYNAAYYSNAEALPEGYYSIPSPQTTILPGSILSEDVIVKFNNLDKLDDEKIYVLPVTIDQASIGILQSARTMYYVLKGAALINVVANIDQNSIYVNWTTPDVVNDMKQMSAEALIRVSEFGKMLSTIMGIEGKFLLRVGDSGIPDNQLQLATGSGNITSSDLAIPLNEWTHIAVTYDSEAKKAIIYINGKNKLEATLDYGPVNWGETKTDEGNGFWIGHSYNYDRWLSGDISECRVWNRVLTQEEINSKDHFYEVLPESEGLVAYWKFNDKAGNLILDHTNNGNNATAEKAITWVDVELPVK</sequence>
<organism evidence="3 4">
    <name type="scientific">Jilunia laotingensis</name>
    <dbReference type="NCBI Taxonomy" id="2763675"/>
    <lineage>
        <taxon>Bacteria</taxon>
        <taxon>Pseudomonadati</taxon>
        <taxon>Bacteroidota</taxon>
        <taxon>Bacteroidia</taxon>
        <taxon>Bacteroidales</taxon>
        <taxon>Bacteroidaceae</taxon>
        <taxon>Jilunia</taxon>
    </lineage>
</organism>
<dbReference type="InterPro" id="IPR013728">
    <property type="entry name" value="BT_3987-like_N"/>
</dbReference>
<feature type="signal peptide" evidence="1">
    <location>
        <begin position="1"/>
        <end position="20"/>
    </location>
</feature>
<feature type="chain" id="PRO_5039365471" evidence="1">
    <location>
        <begin position="21"/>
        <end position="384"/>
    </location>
</feature>
<reference evidence="3" key="1">
    <citation type="submission" date="2020-08" db="EMBL/GenBank/DDBJ databases">
        <title>Genome public.</title>
        <authorList>
            <person name="Liu C."/>
            <person name="Sun Q."/>
        </authorList>
    </citation>
    <scope>NUCLEOTIDE SEQUENCE</scope>
    <source>
        <strain evidence="3">N12</strain>
    </source>
</reference>
<dbReference type="GO" id="GO:0005975">
    <property type="term" value="P:carbohydrate metabolic process"/>
    <property type="evidence" value="ECO:0007669"/>
    <property type="project" value="UniProtKB-ARBA"/>
</dbReference>
<dbReference type="AlphaFoldDB" id="A0A926F4X0"/>
<dbReference type="Pfam" id="PF08522">
    <property type="entry name" value="BT_3987-like_N"/>
    <property type="match status" value="1"/>
</dbReference>
<keyword evidence="4" id="KW-1185">Reference proteome</keyword>
<protein>
    <submittedName>
        <fullName evidence="3">DUF1735 domain-containing protein</fullName>
    </submittedName>
</protein>
<dbReference type="SUPFAM" id="SSF49899">
    <property type="entry name" value="Concanavalin A-like lectins/glucanases"/>
    <property type="match status" value="1"/>
</dbReference>
<dbReference type="Pfam" id="PF13385">
    <property type="entry name" value="Laminin_G_3"/>
    <property type="match status" value="1"/>
</dbReference>
<gene>
    <name evidence="3" type="ORF">H8744_02125</name>
</gene>
<dbReference type="GO" id="GO:0004553">
    <property type="term" value="F:hydrolase activity, hydrolyzing O-glycosyl compounds"/>
    <property type="evidence" value="ECO:0007669"/>
    <property type="project" value="UniProtKB-ARBA"/>
</dbReference>
<dbReference type="RefSeq" id="WP_262433273.1">
    <property type="nucleotide sequence ID" value="NZ_JACRTF010000001.1"/>
</dbReference>
<dbReference type="Proteomes" id="UP000651085">
    <property type="component" value="Unassembled WGS sequence"/>
</dbReference>
<dbReference type="Gene3D" id="2.60.40.1740">
    <property type="entry name" value="hypothetical protein (bacova_03559)"/>
    <property type="match status" value="1"/>
</dbReference>
<accession>A0A926F4X0</accession>
<keyword evidence="1" id="KW-0732">Signal</keyword>
<comment type="caution">
    <text evidence="3">The sequence shown here is derived from an EMBL/GenBank/DDBJ whole genome shotgun (WGS) entry which is preliminary data.</text>
</comment>
<feature type="domain" description="BT-3987-like N-terminal" evidence="2">
    <location>
        <begin position="29"/>
        <end position="145"/>
    </location>
</feature>
<dbReference type="EMBL" id="JACRTF010000001">
    <property type="protein sequence ID" value="MBC8592057.1"/>
    <property type="molecule type" value="Genomic_DNA"/>
</dbReference>
<evidence type="ECO:0000313" key="3">
    <source>
        <dbReference type="EMBL" id="MBC8592057.1"/>
    </source>
</evidence>
<evidence type="ECO:0000313" key="4">
    <source>
        <dbReference type="Proteomes" id="UP000651085"/>
    </source>
</evidence>